<dbReference type="PRINTS" id="PR00320">
    <property type="entry name" value="GPROTEINBRPT"/>
</dbReference>
<comment type="caution">
    <text evidence="6">The sequence shown here is derived from an EMBL/GenBank/DDBJ whole genome shotgun (WGS) entry which is preliminary data.</text>
</comment>
<dbReference type="Gene3D" id="2.130.10.10">
    <property type="entry name" value="YVTN repeat-like/Quinoprotein amine dehydrogenase"/>
    <property type="match status" value="4"/>
</dbReference>
<dbReference type="PROSITE" id="PS50082">
    <property type="entry name" value="WD_REPEATS_2"/>
    <property type="match status" value="8"/>
</dbReference>
<dbReference type="AlphaFoldDB" id="A0A9P7DQW5"/>
<dbReference type="InterPro" id="IPR001680">
    <property type="entry name" value="WD40_rpt"/>
</dbReference>
<dbReference type="SMART" id="SM00320">
    <property type="entry name" value="WD40"/>
    <property type="match status" value="7"/>
</dbReference>
<evidence type="ECO:0000256" key="2">
    <source>
        <dbReference type="ARBA" id="ARBA00022737"/>
    </source>
</evidence>
<feature type="repeat" description="WD" evidence="3">
    <location>
        <begin position="1170"/>
        <end position="1196"/>
    </location>
</feature>
<dbReference type="PANTHER" id="PTHR44019:SF8">
    <property type="entry name" value="POC1 CENTRIOLAR PROTEIN HOMOLOG"/>
    <property type="match status" value="1"/>
</dbReference>
<dbReference type="Gene3D" id="3.40.50.300">
    <property type="entry name" value="P-loop containing nucleotide triphosphate hydrolases"/>
    <property type="match status" value="1"/>
</dbReference>
<dbReference type="Proteomes" id="UP000719766">
    <property type="component" value="Unassembled WGS sequence"/>
</dbReference>
<feature type="domain" description="Nephrocystin 3-like N-terminal" evidence="5">
    <location>
        <begin position="347"/>
        <end position="522"/>
    </location>
</feature>
<proteinExistence type="predicted"/>
<evidence type="ECO:0000259" key="5">
    <source>
        <dbReference type="Pfam" id="PF24883"/>
    </source>
</evidence>
<evidence type="ECO:0000313" key="6">
    <source>
        <dbReference type="EMBL" id="KAG1800887.1"/>
    </source>
</evidence>
<dbReference type="PROSITE" id="PS50294">
    <property type="entry name" value="WD_REPEATS_REGION"/>
    <property type="match status" value="6"/>
</dbReference>
<evidence type="ECO:0000256" key="4">
    <source>
        <dbReference type="SAM" id="MobiDB-lite"/>
    </source>
</evidence>
<feature type="repeat" description="WD" evidence="3">
    <location>
        <begin position="1132"/>
        <end position="1167"/>
    </location>
</feature>
<dbReference type="RefSeq" id="XP_041164629.1">
    <property type="nucleotide sequence ID" value="XM_041312155.1"/>
</dbReference>
<name>A0A9P7DQW5_9AGAM</name>
<feature type="repeat" description="WD" evidence="3">
    <location>
        <begin position="960"/>
        <end position="1001"/>
    </location>
</feature>
<dbReference type="SUPFAM" id="SSF52540">
    <property type="entry name" value="P-loop containing nucleoside triphosphate hydrolases"/>
    <property type="match status" value="1"/>
</dbReference>
<dbReference type="InterPro" id="IPR036322">
    <property type="entry name" value="WD40_repeat_dom_sf"/>
</dbReference>
<accession>A0A9P7DQW5</accession>
<dbReference type="Pfam" id="PF00400">
    <property type="entry name" value="WD40"/>
    <property type="match status" value="8"/>
</dbReference>
<dbReference type="InterPro" id="IPR015943">
    <property type="entry name" value="WD40/YVTN_repeat-like_dom_sf"/>
</dbReference>
<reference evidence="6" key="1">
    <citation type="journal article" date="2020" name="New Phytol.">
        <title>Comparative genomics reveals dynamic genome evolution in host specialist ectomycorrhizal fungi.</title>
        <authorList>
            <person name="Lofgren L.A."/>
            <person name="Nguyen N.H."/>
            <person name="Vilgalys R."/>
            <person name="Ruytinx J."/>
            <person name="Liao H.L."/>
            <person name="Branco S."/>
            <person name="Kuo A."/>
            <person name="LaButti K."/>
            <person name="Lipzen A."/>
            <person name="Andreopoulos W."/>
            <person name="Pangilinan J."/>
            <person name="Riley R."/>
            <person name="Hundley H."/>
            <person name="Na H."/>
            <person name="Barry K."/>
            <person name="Grigoriev I.V."/>
            <person name="Stajich J.E."/>
            <person name="Kennedy P.G."/>
        </authorList>
    </citation>
    <scope>NUCLEOTIDE SEQUENCE</scope>
    <source>
        <strain evidence="6">S12</strain>
    </source>
</reference>
<dbReference type="PROSITE" id="PS00678">
    <property type="entry name" value="WD_REPEATS_1"/>
    <property type="match status" value="7"/>
</dbReference>
<keyword evidence="7" id="KW-1185">Reference proteome</keyword>
<evidence type="ECO:0000256" key="3">
    <source>
        <dbReference type="PROSITE-ProRule" id="PRU00221"/>
    </source>
</evidence>
<feature type="compositionally biased region" description="Polar residues" evidence="4">
    <location>
        <begin position="81"/>
        <end position="96"/>
    </location>
</feature>
<feature type="compositionally biased region" description="Basic and acidic residues" evidence="4">
    <location>
        <begin position="24"/>
        <end position="34"/>
    </location>
</feature>
<feature type="compositionally biased region" description="Polar residues" evidence="4">
    <location>
        <begin position="107"/>
        <end position="121"/>
    </location>
</feature>
<protein>
    <recommendedName>
        <fullName evidence="5">Nephrocystin 3-like N-terminal domain-containing protein</fullName>
    </recommendedName>
</protein>
<feature type="repeat" description="WD" evidence="3">
    <location>
        <begin position="918"/>
        <end position="959"/>
    </location>
</feature>
<evidence type="ECO:0000313" key="7">
    <source>
        <dbReference type="Proteomes" id="UP000719766"/>
    </source>
</evidence>
<feature type="repeat" description="WD" evidence="3">
    <location>
        <begin position="1046"/>
        <end position="1087"/>
    </location>
</feature>
<dbReference type="EMBL" id="JABBWE010000008">
    <property type="protein sequence ID" value="KAG1800887.1"/>
    <property type="molecule type" value="Genomic_DNA"/>
</dbReference>
<sequence length="1252" mass="137151">MDEHNPPRKNSWKQLKPSHSNPHLVEERGRRTASHDPSSLSPSRNGSHVRRPGPVCKLFGKVTRRFARSARQSPNPEPMAASSSLQDAQPVQSTKDLTPLTLEPDCEQSSNPGIVEVSSTNEAEHLDPKFVNERIANANKGLAGASHVSTILQDTSSATNNLPSVSDTVDTFSVLLKPLKAFNSIANAIADVHPYAKVALSIFTCASKMILDQADRDVAVSLLLSKISEVYTFITEEEELAKIQSMLAIYGKIAQQTLECADFISHYSETKSAWIRLGKHVFDETDATIQNYSSVLGSLMQQFRDRAARDTVVIVHRMGMTESLDLVGMEYAMGAGLNTSKCCLPNTRQDLLKDIQNWISSTEEGAPRILWLSGTAGKGKSAVAHTIANWYIEHGGLGSCFCFDRTRQAERLQNKIFTTIASDLADCNPIVRRALAQAVRNHNGLKRTPDITKQWQELIIGPTSIASKAIAAPVLIVIEALDESGEANSREQILRLLAGKLNTSTSQLSELPADFRILVTSRPLEDIHNTLHAAPHVRHISLDDISPVSTALDIELYISHRLEDLRHTFNDAHFKALALKSDGLFEWARLASEYIKSTNIAIPIFRSVMGQILASSEPLPINVLNTMRQCFPCDDDRYDVKLLLGHLGSLVSGTSDSDIPIHPLHASFYDFLTDELRSHDFFVDASAAHRDLAFASLRVMDSERGLRFNICSLENSYLPNSSVPDLEKRVKESIPTELSYSCRFWGTHVGSTSFESPLAKEVEAFFDGERLLWWLEALALMRSLSGSAVTLSCIANWFSSHAEFTHVSDAIRDTLRFIRTFATTILCSTPHLYLSALPLFAPTQSRIFRKFAAKFPHTSRIVAGHIENWPPMEKTIHTNVGVYSVAMSPDRKRIACGLYDGTIQIWDTETGEALCAPLQGHTGYVASVAFSPDGHRIVSGSADNTVRVWDVATSKPLGTLPGHTDLVRSVAISLDGNHIVSGSDDKTIRVWDMKTSKAVGTPLLGHTSCVNTVAVSPDGHRIVSGSDDKMIRVWDMKTGQAVGTPLQGHTDLVWSVAISPDGKCIASGSQDGTIWVWDMETGEALGAPLLGHMGPVRSVVFSPNENYIVSGSGDRTIRVWDAKTGLALGSPLQGHGDWIRSITVSSDGSCIVSGSNDKTIRVWDADTITDGHRIVSGSADKTVRVWDIETGKALVAPLQGHTESVQCGILGLARFWGHLFKAILTWSTLLRSRRMDITSFQVHGTIQSGCGM</sequence>
<dbReference type="CDD" id="cd00200">
    <property type="entry name" value="WD40"/>
    <property type="match status" value="1"/>
</dbReference>
<gene>
    <name evidence="6" type="ORF">HD556DRAFT_967441</name>
</gene>
<feature type="compositionally biased region" description="Polar residues" evidence="4">
    <location>
        <begin position="35"/>
        <end position="46"/>
    </location>
</feature>
<keyword evidence="1 3" id="KW-0853">WD repeat</keyword>
<dbReference type="PANTHER" id="PTHR44019">
    <property type="entry name" value="WD REPEAT-CONTAINING PROTEIN 55"/>
    <property type="match status" value="1"/>
</dbReference>
<organism evidence="6 7">
    <name type="scientific">Suillus plorans</name>
    <dbReference type="NCBI Taxonomy" id="116603"/>
    <lineage>
        <taxon>Eukaryota</taxon>
        <taxon>Fungi</taxon>
        <taxon>Dikarya</taxon>
        <taxon>Basidiomycota</taxon>
        <taxon>Agaricomycotina</taxon>
        <taxon>Agaricomycetes</taxon>
        <taxon>Agaricomycetidae</taxon>
        <taxon>Boletales</taxon>
        <taxon>Suillineae</taxon>
        <taxon>Suillaceae</taxon>
        <taxon>Suillus</taxon>
    </lineage>
</organism>
<dbReference type="InterPro" id="IPR019775">
    <property type="entry name" value="WD40_repeat_CS"/>
</dbReference>
<dbReference type="Pfam" id="PF24883">
    <property type="entry name" value="NPHP3_N"/>
    <property type="match status" value="1"/>
</dbReference>
<evidence type="ECO:0000256" key="1">
    <source>
        <dbReference type="ARBA" id="ARBA00022574"/>
    </source>
</evidence>
<dbReference type="InterPro" id="IPR020472">
    <property type="entry name" value="WD40_PAC1"/>
</dbReference>
<feature type="repeat" description="WD" evidence="3">
    <location>
        <begin position="1089"/>
        <end position="1130"/>
    </location>
</feature>
<dbReference type="OrthoDB" id="2658414at2759"/>
<feature type="repeat" description="WD" evidence="3">
    <location>
        <begin position="882"/>
        <end position="916"/>
    </location>
</feature>
<feature type="repeat" description="WD" evidence="3">
    <location>
        <begin position="1003"/>
        <end position="1044"/>
    </location>
</feature>
<keyword evidence="2" id="KW-0677">Repeat</keyword>
<dbReference type="InterPro" id="IPR050505">
    <property type="entry name" value="WDR55/POC1"/>
</dbReference>
<feature type="region of interest" description="Disordered" evidence="4">
    <location>
        <begin position="1"/>
        <end position="126"/>
    </location>
</feature>
<dbReference type="InterPro" id="IPR027417">
    <property type="entry name" value="P-loop_NTPase"/>
</dbReference>
<dbReference type="InterPro" id="IPR056884">
    <property type="entry name" value="NPHP3-like_N"/>
</dbReference>
<dbReference type="GeneID" id="64605919"/>
<dbReference type="SUPFAM" id="SSF50978">
    <property type="entry name" value="WD40 repeat-like"/>
    <property type="match status" value="1"/>
</dbReference>